<dbReference type="EMBL" id="BFEA01000480">
    <property type="protein sequence ID" value="GBG84533.1"/>
    <property type="molecule type" value="Genomic_DNA"/>
</dbReference>
<feature type="compositionally biased region" description="Low complexity" evidence="1">
    <location>
        <begin position="26"/>
        <end position="50"/>
    </location>
</feature>
<dbReference type="GO" id="GO:0004097">
    <property type="term" value="F:catechol oxidase activity"/>
    <property type="evidence" value="ECO:0007669"/>
    <property type="project" value="InterPro"/>
</dbReference>
<protein>
    <recommendedName>
        <fullName evidence="2">Polyphenol oxidase C-terminal domain-containing protein</fullName>
    </recommendedName>
</protein>
<sequence>MSLPRNGRRDNVPRGAAGRSFAGPGTRVITSSSSSRRLTSPGAAAGLPQGRRLRGGGGGGVADRSHGGSRRTLASCHVMQLPSMTPIAGTSAPPPAAAVVAGPITSSGDTVSVILLPPVLPAEARVSDLMEVVSFRNFSYNPKSRFSFHVFLNYPSASLSSPRSGNPHYVTSYFSMMGSSTVVTMNTQVSLRGTLRALGLSGRDSMSIQVVPEFGKAGYSVTFNEIGLEYLTGP</sequence>
<dbReference type="AlphaFoldDB" id="A0A388LQN6"/>
<proteinExistence type="predicted"/>
<dbReference type="InterPro" id="IPR022740">
    <property type="entry name" value="Polyphenol_oxidase_C"/>
</dbReference>
<comment type="caution">
    <text evidence="3">The sequence shown here is derived from an EMBL/GenBank/DDBJ whole genome shotgun (WGS) entry which is preliminary data.</text>
</comment>
<dbReference type="Proteomes" id="UP000265515">
    <property type="component" value="Unassembled WGS sequence"/>
</dbReference>
<feature type="domain" description="Polyphenol oxidase C-terminal" evidence="2">
    <location>
        <begin position="128"/>
        <end position="222"/>
    </location>
</feature>
<keyword evidence="4" id="KW-1185">Reference proteome</keyword>
<dbReference type="Gramene" id="GBG84533">
    <property type="protein sequence ID" value="GBG84533"/>
    <property type="gene ID" value="CBR_g38815"/>
</dbReference>
<evidence type="ECO:0000256" key="1">
    <source>
        <dbReference type="SAM" id="MobiDB-lite"/>
    </source>
</evidence>
<feature type="region of interest" description="Disordered" evidence="1">
    <location>
        <begin position="1"/>
        <end position="70"/>
    </location>
</feature>
<evidence type="ECO:0000313" key="3">
    <source>
        <dbReference type="EMBL" id="GBG84533.1"/>
    </source>
</evidence>
<name>A0A388LQN6_CHABU</name>
<organism evidence="3 4">
    <name type="scientific">Chara braunii</name>
    <name type="common">Braun's stonewort</name>
    <dbReference type="NCBI Taxonomy" id="69332"/>
    <lineage>
        <taxon>Eukaryota</taxon>
        <taxon>Viridiplantae</taxon>
        <taxon>Streptophyta</taxon>
        <taxon>Charophyceae</taxon>
        <taxon>Charales</taxon>
        <taxon>Characeae</taxon>
        <taxon>Chara</taxon>
    </lineage>
</organism>
<dbReference type="Pfam" id="PF12143">
    <property type="entry name" value="PPO1_KFDV"/>
    <property type="match status" value="1"/>
</dbReference>
<reference evidence="3 4" key="1">
    <citation type="journal article" date="2018" name="Cell">
        <title>The Chara Genome: Secondary Complexity and Implications for Plant Terrestrialization.</title>
        <authorList>
            <person name="Nishiyama T."/>
            <person name="Sakayama H."/>
            <person name="Vries J.D."/>
            <person name="Buschmann H."/>
            <person name="Saint-Marcoux D."/>
            <person name="Ullrich K.K."/>
            <person name="Haas F.B."/>
            <person name="Vanderstraeten L."/>
            <person name="Becker D."/>
            <person name="Lang D."/>
            <person name="Vosolsobe S."/>
            <person name="Rombauts S."/>
            <person name="Wilhelmsson P.K.I."/>
            <person name="Janitza P."/>
            <person name="Kern R."/>
            <person name="Heyl A."/>
            <person name="Rumpler F."/>
            <person name="Villalobos L.I.A.C."/>
            <person name="Clay J.M."/>
            <person name="Skokan R."/>
            <person name="Toyoda A."/>
            <person name="Suzuki Y."/>
            <person name="Kagoshima H."/>
            <person name="Schijlen E."/>
            <person name="Tajeshwar N."/>
            <person name="Catarino B."/>
            <person name="Hetherington A.J."/>
            <person name="Saltykova A."/>
            <person name="Bonnot C."/>
            <person name="Breuninger H."/>
            <person name="Symeonidi A."/>
            <person name="Radhakrishnan G.V."/>
            <person name="Van Nieuwerburgh F."/>
            <person name="Deforce D."/>
            <person name="Chang C."/>
            <person name="Karol K.G."/>
            <person name="Hedrich R."/>
            <person name="Ulvskov P."/>
            <person name="Glockner G."/>
            <person name="Delwiche C.F."/>
            <person name="Petrasek J."/>
            <person name="Van de Peer Y."/>
            <person name="Friml J."/>
            <person name="Beilby M."/>
            <person name="Dolan L."/>
            <person name="Kohara Y."/>
            <person name="Sugano S."/>
            <person name="Fujiyama A."/>
            <person name="Delaux P.-M."/>
            <person name="Quint M."/>
            <person name="TheiBen G."/>
            <person name="Hagemann M."/>
            <person name="Harholt J."/>
            <person name="Dunand C."/>
            <person name="Zachgo S."/>
            <person name="Langdale J."/>
            <person name="Maumus F."/>
            <person name="Straeten D.V.D."/>
            <person name="Gould S.B."/>
            <person name="Rensing S.A."/>
        </authorList>
    </citation>
    <scope>NUCLEOTIDE SEQUENCE [LARGE SCALE GENOMIC DNA]</scope>
    <source>
        <strain evidence="3 4">S276</strain>
    </source>
</reference>
<accession>A0A388LQN6</accession>
<evidence type="ECO:0000259" key="2">
    <source>
        <dbReference type="Pfam" id="PF12143"/>
    </source>
</evidence>
<gene>
    <name evidence="3" type="ORF">CBR_g38815</name>
</gene>
<evidence type="ECO:0000313" key="4">
    <source>
        <dbReference type="Proteomes" id="UP000265515"/>
    </source>
</evidence>